<keyword evidence="3" id="KW-0004">4Fe-4S</keyword>
<evidence type="ECO:0000256" key="5">
    <source>
        <dbReference type="ARBA" id="ARBA00022763"/>
    </source>
</evidence>
<proteinExistence type="inferred from homology"/>
<evidence type="ECO:0000256" key="9">
    <source>
        <dbReference type="ARBA" id="ARBA00023204"/>
    </source>
</evidence>
<evidence type="ECO:0000256" key="8">
    <source>
        <dbReference type="ARBA" id="ARBA00023014"/>
    </source>
</evidence>
<dbReference type="GO" id="GO:0051539">
    <property type="term" value="F:4 iron, 4 sulfur cluster binding"/>
    <property type="evidence" value="ECO:0007669"/>
    <property type="project" value="UniProtKB-KW"/>
</dbReference>
<dbReference type="GO" id="GO:0046872">
    <property type="term" value="F:metal ion binding"/>
    <property type="evidence" value="ECO:0007669"/>
    <property type="project" value="UniProtKB-KW"/>
</dbReference>
<dbReference type="InterPro" id="IPR023875">
    <property type="entry name" value="DNA_repair_put"/>
</dbReference>
<dbReference type="Pfam" id="PF03167">
    <property type="entry name" value="UDG"/>
    <property type="match status" value="1"/>
</dbReference>
<dbReference type="GO" id="GO:0006281">
    <property type="term" value="P:DNA repair"/>
    <property type="evidence" value="ECO:0007669"/>
    <property type="project" value="UniProtKB-KW"/>
</dbReference>
<comment type="similarity">
    <text evidence="1">Belongs to the uracil-DNA glycosylase (UDG) superfamily. Type 4 (UDGa) family.</text>
</comment>
<dbReference type="GO" id="GO:0097506">
    <property type="term" value="F:deaminated base DNA N-glycosylase activity"/>
    <property type="evidence" value="ECO:0007669"/>
    <property type="project" value="UniProtKB-ARBA"/>
</dbReference>
<evidence type="ECO:0000256" key="10">
    <source>
        <dbReference type="SAM" id="MobiDB-lite"/>
    </source>
</evidence>
<sequence length="486" mass="53876">MRVIEVEHFEAWRAAARELLREGVAAGDVDFFSPSVQKSLFGGEDGDGGESDGGGGGDALQQRSVKGQGAVAQRRDTPTVPPNFIKYARRVACHRDEQRWNLLYRLLWRLTTAEPNLLHVAFDDDVRRFDLMAKSVGRDAHKAQAFVRFRRIETEDGEQFVAWHRPDHRILRLVGPFFSRRFKSMRWTILTPDESASWDGAALTYGPGAPASAAPAVDDLDEMWRSYYRSIFNPARIKLAMMRREMPVRYWAALPETQIIPEILAEAPARVAAMLKYGAAGTRAVSAAEFLPEARDLDSLARAAAGCRGCELCERATQTVFGRGPSAARLVLVGEQPGDQEDQQGEPFVGSAGEVLNHALAAAGLARDEVYLTNAVKHFHWEPRGKQRLHKKPPSRAISACRSWLEAEMAAVAPRVLVCLGVTAAQAVLGRDTRALKTRGVPFASEWCERTIITWHPAASLRARIDGERERIARELAEHLQVAAQA</sequence>
<keyword evidence="9" id="KW-0234">DNA repair</keyword>
<evidence type="ECO:0000256" key="1">
    <source>
        <dbReference type="ARBA" id="ARBA00006521"/>
    </source>
</evidence>
<protein>
    <recommendedName>
        <fullName evidence="2">Type-4 uracil-DNA glycosylase</fullName>
    </recommendedName>
</protein>
<evidence type="ECO:0000313" key="13">
    <source>
        <dbReference type="Proteomes" id="UP000326837"/>
    </source>
</evidence>
<dbReference type="Gene3D" id="3.40.470.10">
    <property type="entry name" value="Uracil-DNA glycosylase-like domain"/>
    <property type="match status" value="1"/>
</dbReference>
<dbReference type="InterPro" id="IPR036895">
    <property type="entry name" value="Uracil-DNA_glycosylase-like_sf"/>
</dbReference>
<dbReference type="Pfam" id="PF13566">
    <property type="entry name" value="DUF4130"/>
    <property type="match status" value="1"/>
</dbReference>
<reference evidence="13" key="1">
    <citation type="submission" date="2019-10" db="EMBL/GenBank/DDBJ databases">
        <title>Lacipirellula parvula gen. nov., sp. nov., representing a lineage of planctomycetes widespread in freshwater anoxic habitats, and description of the family Lacipirellulaceae.</title>
        <authorList>
            <person name="Dedysh S.N."/>
            <person name="Kulichevskaya I.S."/>
            <person name="Beletsky A.V."/>
            <person name="Rakitin A.L."/>
            <person name="Mardanov A.V."/>
            <person name="Ivanova A.A."/>
            <person name="Saltykova V.X."/>
            <person name="Rijpstra W.I.C."/>
            <person name="Sinninghe Damste J.S."/>
            <person name="Ravin N.V."/>
        </authorList>
    </citation>
    <scope>NUCLEOTIDE SEQUENCE [LARGE SCALE GENOMIC DNA]</scope>
    <source>
        <strain evidence="13">PX69</strain>
    </source>
</reference>
<evidence type="ECO:0000256" key="4">
    <source>
        <dbReference type="ARBA" id="ARBA00022723"/>
    </source>
</evidence>
<keyword evidence="8" id="KW-0411">Iron-sulfur</keyword>
<evidence type="ECO:0000259" key="11">
    <source>
        <dbReference type="SMART" id="SM00986"/>
    </source>
</evidence>
<dbReference type="PANTHER" id="PTHR33693">
    <property type="entry name" value="TYPE-5 URACIL-DNA GLYCOSYLASE"/>
    <property type="match status" value="1"/>
</dbReference>
<dbReference type="EMBL" id="AP021861">
    <property type="protein sequence ID" value="BBO30784.1"/>
    <property type="molecule type" value="Genomic_DNA"/>
</dbReference>
<dbReference type="SMART" id="SM00986">
    <property type="entry name" value="UDG"/>
    <property type="match status" value="1"/>
</dbReference>
<dbReference type="Proteomes" id="UP000326837">
    <property type="component" value="Chromosome"/>
</dbReference>
<evidence type="ECO:0000256" key="6">
    <source>
        <dbReference type="ARBA" id="ARBA00022801"/>
    </source>
</evidence>
<feature type="region of interest" description="Disordered" evidence="10">
    <location>
        <begin position="42"/>
        <end position="78"/>
    </location>
</feature>
<feature type="domain" description="Uracil-DNA glycosylase-like" evidence="11">
    <location>
        <begin position="321"/>
        <end position="481"/>
    </location>
</feature>
<organism evidence="12 13">
    <name type="scientific">Lacipirellula parvula</name>
    <dbReference type="NCBI Taxonomy" id="2650471"/>
    <lineage>
        <taxon>Bacteria</taxon>
        <taxon>Pseudomonadati</taxon>
        <taxon>Planctomycetota</taxon>
        <taxon>Planctomycetia</taxon>
        <taxon>Pirellulales</taxon>
        <taxon>Lacipirellulaceae</taxon>
        <taxon>Lacipirellula</taxon>
    </lineage>
</organism>
<evidence type="ECO:0000256" key="3">
    <source>
        <dbReference type="ARBA" id="ARBA00022485"/>
    </source>
</evidence>
<evidence type="ECO:0000313" key="12">
    <source>
        <dbReference type="EMBL" id="BBO30784.1"/>
    </source>
</evidence>
<dbReference type="CDD" id="cd10030">
    <property type="entry name" value="UDG-F4_TTUDGA_SPO1dp_like"/>
    <property type="match status" value="1"/>
</dbReference>
<dbReference type="NCBIfam" id="TIGR03915">
    <property type="entry name" value="SAM_7_link_chp"/>
    <property type="match status" value="1"/>
</dbReference>
<dbReference type="NCBIfam" id="TIGR03914">
    <property type="entry name" value="UDG_fam_dom"/>
    <property type="match status" value="1"/>
</dbReference>
<dbReference type="InterPro" id="IPR051536">
    <property type="entry name" value="UDG_Type-4/5"/>
</dbReference>
<gene>
    <name evidence="12" type="ORF">PLANPX_0396</name>
</gene>
<keyword evidence="6" id="KW-0378">Hydrolase</keyword>
<dbReference type="InterPro" id="IPR005122">
    <property type="entry name" value="Uracil-DNA_glycosylase-like"/>
</dbReference>
<keyword evidence="7" id="KW-0408">Iron</keyword>
<evidence type="ECO:0000256" key="7">
    <source>
        <dbReference type="ARBA" id="ARBA00023004"/>
    </source>
</evidence>
<dbReference type="SMART" id="SM00987">
    <property type="entry name" value="UreE_C"/>
    <property type="match status" value="1"/>
</dbReference>
<keyword evidence="5" id="KW-0227">DNA damage</keyword>
<dbReference type="SUPFAM" id="SSF52141">
    <property type="entry name" value="Uracil-DNA glycosylase-like"/>
    <property type="match status" value="1"/>
</dbReference>
<keyword evidence="13" id="KW-1185">Reference proteome</keyword>
<keyword evidence="4" id="KW-0479">Metal-binding</keyword>
<dbReference type="AlphaFoldDB" id="A0A5K7X2B0"/>
<dbReference type="InterPro" id="IPR005273">
    <property type="entry name" value="Ura-DNA_glyco_family4"/>
</dbReference>
<accession>A0A5K7X2B0</accession>
<dbReference type="PANTHER" id="PTHR33693:SF9">
    <property type="entry name" value="TYPE-4 URACIL-DNA GLYCOSYLASE"/>
    <property type="match status" value="1"/>
</dbReference>
<name>A0A5K7X2B0_9BACT</name>
<dbReference type="InterPro" id="IPR025404">
    <property type="entry name" value="DUF4130"/>
</dbReference>
<evidence type="ECO:0000256" key="2">
    <source>
        <dbReference type="ARBA" id="ARBA00019403"/>
    </source>
</evidence>
<dbReference type="KEGG" id="lpav:PLANPX_0396"/>
<dbReference type="NCBIfam" id="TIGR00758">
    <property type="entry name" value="UDG_fam4"/>
    <property type="match status" value="1"/>
</dbReference>